<feature type="region of interest" description="Disordered" evidence="1">
    <location>
        <begin position="20"/>
        <end position="57"/>
    </location>
</feature>
<dbReference type="AlphaFoldDB" id="A0A930YJ60"/>
<feature type="chain" id="PRO_5037595748" description="DUF7485 domain-containing protein" evidence="2">
    <location>
        <begin position="19"/>
        <end position="356"/>
    </location>
</feature>
<accession>A0A930YJ60</accession>
<keyword evidence="2" id="KW-0732">Signal</keyword>
<feature type="signal peptide" evidence="2">
    <location>
        <begin position="1"/>
        <end position="18"/>
    </location>
</feature>
<dbReference type="EMBL" id="JADKPO010000018">
    <property type="protein sequence ID" value="MBF4768927.1"/>
    <property type="molecule type" value="Genomic_DNA"/>
</dbReference>
<evidence type="ECO:0000313" key="5">
    <source>
        <dbReference type="Proteomes" id="UP000660668"/>
    </source>
</evidence>
<protein>
    <recommendedName>
        <fullName evidence="3">DUF7485 domain-containing protein</fullName>
    </recommendedName>
</protein>
<evidence type="ECO:0000259" key="3">
    <source>
        <dbReference type="Pfam" id="PF24303"/>
    </source>
</evidence>
<sequence length="356" mass="36953">MAVAGVLAAGSLATGSLAACSTSASGDLEPTSAANTSAEPSPTEGTTGPTTASSEPGVDVLVVPPAAEELPSTWQERFVIGYGPGRELLGTSPGGDSGSLDIGPEFGAPGPDGTWWFLDPAKLRIAHYDATGHFLDQARIPSSLLVDGHYFQWQLPHVMADGTLVASRLAPDQSFLLRLRDGVLDEIPVDGFFSPAYDDGTLLYGSTGQHSFAAVDPADGSLQRVSRLLTPSGTPFRIQVGNKLRIQIGDSSAVLPIRSPSGAKAHVGIEVRAGADDSLHLFMYGAGEDDESRQLVGSTVVSPDGRVSHVEALPDPFSEADSGSPAHLVIAPGSSRPMLVYVMPDGVHVYERTSAG</sequence>
<evidence type="ECO:0000256" key="2">
    <source>
        <dbReference type="SAM" id="SignalP"/>
    </source>
</evidence>
<evidence type="ECO:0000256" key="1">
    <source>
        <dbReference type="SAM" id="MobiDB-lite"/>
    </source>
</evidence>
<gene>
    <name evidence="4" type="ORF">ISU10_14265</name>
</gene>
<comment type="caution">
    <text evidence="4">The sequence shown here is derived from an EMBL/GenBank/DDBJ whole genome shotgun (WGS) entry which is preliminary data.</text>
</comment>
<dbReference type="InterPro" id="IPR055908">
    <property type="entry name" value="DUF7485"/>
</dbReference>
<dbReference type="Pfam" id="PF24303">
    <property type="entry name" value="DUF7485"/>
    <property type="match status" value="1"/>
</dbReference>
<name>A0A930YJ60_9ACTN</name>
<keyword evidence="5" id="KW-1185">Reference proteome</keyword>
<organism evidence="4 5">
    <name type="scientific">Nocardioides agariphilus</name>
    <dbReference type="NCBI Taxonomy" id="433664"/>
    <lineage>
        <taxon>Bacteria</taxon>
        <taxon>Bacillati</taxon>
        <taxon>Actinomycetota</taxon>
        <taxon>Actinomycetes</taxon>
        <taxon>Propionibacteriales</taxon>
        <taxon>Nocardioidaceae</taxon>
        <taxon>Nocardioides</taxon>
    </lineage>
</organism>
<proteinExistence type="predicted"/>
<dbReference type="SUPFAM" id="SSF63829">
    <property type="entry name" value="Calcium-dependent phosphotriesterase"/>
    <property type="match status" value="1"/>
</dbReference>
<feature type="compositionally biased region" description="Low complexity" evidence="1">
    <location>
        <begin position="38"/>
        <end position="57"/>
    </location>
</feature>
<reference evidence="4" key="1">
    <citation type="submission" date="2020-11" db="EMBL/GenBank/DDBJ databases">
        <title>Nocardioides cynanchi sp. nov., isolated from soil of rhizosphere of Cynanchum wilfordii.</title>
        <authorList>
            <person name="Lee J.-S."/>
            <person name="Suh M.K."/>
            <person name="Kim J.-S."/>
        </authorList>
    </citation>
    <scope>NUCLEOTIDE SEQUENCE</scope>
    <source>
        <strain evidence="4">KCTC 19276</strain>
    </source>
</reference>
<feature type="domain" description="DUF7485" evidence="3">
    <location>
        <begin position="72"/>
        <end position="352"/>
    </location>
</feature>
<evidence type="ECO:0000313" key="4">
    <source>
        <dbReference type="EMBL" id="MBF4768927.1"/>
    </source>
</evidence>
<dbReference type="Proteomes" id="UP000660668">
    <property type="component" value="Unassembled WGS sequence"/>
</dbReference>